<dbReference type="AlphaFoldDB" id="A0A5D9CC27"/>
<protein>
    <recommendedName>
        <fullName evidence="4">Diguanylate cyclase</fullName>
    </recommendedName>
</protein>
<feature type="transmembrane region" description="Helical" evidence="1">
    <location>
        <begin position="85"/>
        <end position="105"/>
    </location>
</feature>
<reference evidence="2 3" key="1">
    <citation type="submission" date="2019-08" db="EMBL/GenBank/DDBJ databases">
        <authorList>
            <person name="Wang G."/>
            <person name="Xu Z."/>
        </authorList>
    </citation>
    <scope>NUCLEOTIDE SEQUENCE [LARGE SCALE GENOMIC DNA]</scope>
    <source>
        <strain evidence="2 3">ZX</strain>
    </source>
</reference>
<organism evidence="2 3">
    <name type="scientific">Sphingomonas montanisoli</name>
    <dbReference type="NCBI Taxonomy" id="2606412"/>
    <lineage>
        <taxon>Bacteria</taxon>
        <taxon>Pseudomonadati</taxon>
        <taxon>Pseudomonadota</taxon>
        <taxon>Alphaproteobacteria</taxon>
        <taxon>Sphingomonadales</taxon>
        <taxon>Sphingomonadaceae</taxon>
        <taxon>Sphingomonas</taxon>
    </lineage>
</organism>
<feature type="transmembrane region" description="Helical" evidence="1">
    <location>
        <begin position="161"/>
        <end position="179"/>
    </location>
</feature>
<evidence type="ECO:0000313" key="3">
    <source>
        <dbReference type="Proteomes" id="UP000322077"/>
    </source>
</evidence>
<comment type="caution">
    <text evidence="2">The sequence shown here is derived from an EMBL/GenBank/DDBJ whole genome shotgun (WGS) entry which is preliminary data.</text>
</comment>
<proteinExistence type="predicted"/>
<keyword evidence="1" id="KW-1133">Transmembrane helix</keyword>
<sequence>MTADIYVDLVKALYSSVIPLVIAGIAFALIGLDAVVETRDRLLGALWLCGIFAVTMRLMVVAMFRRRAEGTPLDPAEAGRAERRYAACFFLFALALGGFAARAILMGSADAKLSIVALVFGYGAGVASSVNCRPWIAIPGMMIGMLPMAVTGCIANAGAHFALGLFTVVFMGAAVEAHLRHYRQLAKSVAMSQAIARWEAKARPLISL</sequence>
<evidence type="ECO:0000256" key="1">
    <source>
        <dbReference type="SAM" id="Phobius"/>
    </source>
</evidence>
<evidence type="ECO:0000313" key="2">
    <source>
        <dbReference type="EMBL" id="TZG29294.1"/>
    </source>
</evidence>
<keyword evidence="3" id="KW-1185">Reference proteome</keyword>
<feature type="transmembrane region" description="Helical" evidence="1">
    <location>
        <begin position="44"/>
        <end position="64"/>
    </location>
</feature>
<dbReference type="EMBL" id="VTOU01000001">
    <property type="protein sequence ID" value="TZG29294.1"/>
    <property type="molecule type" value="Genomic_DNA"/>
</dbReference>
<dbReference type="RefSeq" id="WP_149520953.1">
    <property type="nucleotide sequence ID" value="NZ_VTOU01000001.1"/>
</dbReference>
<accession>A0A5D9CC27</accession>
<feature type="transmembrane region" description="Helical" evidence="1">
    <location>
        <begin position="12"/>
        <end position="32"/>
    </location>
</feature>
<evidence type="ECO:0008006" key="4">
    <source>
        <dbReference type="Google" id="ProtNLM"/>
    </source>
</evidence>
<dbReference type="Proteomes" id="UP000322077">
    <property type="component" value="Unassembled WGS sequence"/>
</dbReference>
<name>A0A5D9CC27_9SPHN</name>
<keyword evidence="1" id="KW-0472">Membrane</keyword>
<feature type="transmembrane region" description="Helical" evidence="1">
    <location>
        <begin position="111"/>
        <end position="128"/>
    </location>
</feature>
<keyword evidence="1" id="KW-0812">Transmembrane</keyword>
<gene>
    <name evidence="2" type="ORF">FYJ91_03970</name>
</gene>